<organism evidence="4 5">
    <name type="scientific">Cryobacterium algoricola</name>
    <dbReference type="NCBI Taxonomy" id="1259183"/>
    <lineage>
        <taxon>Bacteria</taxon>
        <taxon>Bacillati</taxon>
        <taxon>Actinomycetota</taxon>
        <taxon>Actinomycetes</taxon>
        <taxon>Micrococcales</taxon>
        <taxon>Microbacteriaceae</taxon>
        <taxon>Cryobacterium</taxon>
    </lineage>
</organism>
<feature type="transmembrane region" description="Helical" evidence="2">
    <location>
        <begin position="16"/>
        <end position="36"/>
    </location>
</feature>
<evidence type="ECO:0000256" key="2">
    <source>
        <dbReference type="SAM" id="Phobius"/>
    </source>
</evidence>
<evidence type="ECO:0000256" key="1">
    <source>
        <dbReference type="SAM" id="MobiDB-lite"/>
    </source>
</evidence>
<gene>
    <name evidence="4" type="ORF">E3O44_03200</name>
</gene>
<evidence type="ECO:0000259" key="3">
    <source>
        <dbReference type="Pfam" id="PF01882"/>
    </source>
</evidence>
<evidence type="ECO:0000313" key="4">
    <source>
        <dbReference type="EMBL" id="TFB90615.1"/>
    </source>
</evidence>
<dbReference type="PANTHER" id="PTHR34351">
    <property type="entry name" value="SLR1927 PROTEIN-RELATED"/>
    <property type="match status" value="1"/>
</dbReference>
<feature type="transmembrane region" description="Helical" evidence="2">
    <location>
        <begin position="42"/>
        <end position="62"/>
    </location>
</feature>
<feature type="region of interest" description="Disordered" evidence="1">
    <location>
        <begin position="340"/>
        <end position="371"/>
    </location>
</feature>
<reference evidence="4 5" key="1">
    <citation type="submission" date="2019-03" db="EMBL/GenBank/DDBJ databases">
        <title>Genomics of glacier-inhabiting Cryobacterium strains.</title>
        <authorList>
            <person name="Liu Q."/>
            <person name="Xin Y.-H."/>
        </authorList>
    </citation>
    <scope>NUCLEOTIDE SEQUENCE [LARGE SCALE GENOMIC DNA]</scope>
    <source>
        <strain evidence="4 5">MDB2-B</strain>
    </source>
</reference>
<name>A0ABY2IIZ4_9MICO</name>
<keyword evidence="2" id="KW-0472">Membrane</keyword>
<dbReference type="EMBL" id="SOFG01000004">
    <property type="protein sequence ID" value="TFB90615.1"/>
    <property type="molecule type" value="Genomic_DNA"/>
</dbReference>
<keyword evidence="2" id="KW-0812">Transmembrane</keyword>
<accession>A0ABY2IIZ4</accession>
<dbReference type="PANTHER" id="PTHR34351:SF1">
    <property type="entry name" value="SLR1927 PROTEIN"/>
    <property type="match status" value="1"/>
</dbReference>
<keyword evidence="2" id="KW-1133">Transmembrane helix</keyword>
<proteinExistence type="predicted"/>
<feature type="compositionally biased region" description="Low complexity" evidence="1">
    <location>
        <begin position="340"/>
        <end position="352"/>
    </location>
</feature>
<dbReference type="InterPro" id="IPR002881">
    <property type="entry name" value="DUF58"/>
</dbReference>
<feature type="domain" description="DUF58" evidence="3">
    <location>
        <begin position="231"/>
        <end position="315"/>
    </location>
</feature>
<keyword evidence="5" id="KW-1185">Reference proteome</keyword>
<protein>
    <submittedName>
        <fullName evidence="4">DUF58 domain-containing protein</fullName>
    </submittedName>
</protein>
<dbReference type="Pfam" id="PF01882">
    <property type="entry name" value="DUF58"/>
    <property type="match status" value="1"/>
</dbReference>
<comment type="caution">
    <text evidence="4">The sequence shown here is derived from an EMBL/GenBank/DDBJ whole genome shotgun (WGS) entry which is preliminary data.</text>
</comment>
<dbReference type="Proteomes" id="UP000297608">
    <property type="component" value="Unassembled WGS sequence"/>
</dbReference>
<evidence type="ECO:0000313" key="5">
    <source>
        <dbReference type="Proteomes" id="UP000297608"/>
    </source>
</evidence>
<sequence>MSARRPPSRPVRFPRLTLRGGAFLCGGAVLTFVSFSENRRDLLFIALLLIAVPLAAGLSVALRPVRMRVGRDFRPNLVSAGGETTELLTLENLGVHPLSGAHWRETGPMGMTPMPRDLPLPPLAGLGGAWGRRGGRDGFGDAPDATARTVRLELPLSPHARGRYEYGPIVLGQSDPFGLVTGRWAVGGRNELVVTPRVTPLPGRGLASMLGGGEALERQRLLNQNSDELIAREYRPGDSLRRVNWPATARHGEIMVRQEEHRSDSGVRFVLDTLAPGDTGTREDERGRRARAFELGIEVAASVCTHLLAAGYRVDVVELGPAQLGTAGLGRTPLDRASNGTVGTTGAAPFGATGPGDSPGPGIAETGAVRSGDPVSYRGAGGVSHLLEDLAGVVQLPAEGERAGTGVPGGNVAPARARAPRGALPTFAVLGAGGGLDLAVLAALAANARPAIAFVLDVVPTDAVDRLREAGWRCVPVRSASALPAAWLDAVGGREALHEPA</sequence>